<organism evidence="2 3">
    <name type="scientific">Peromyscus maniculatus bairdii</name>
    <name type="common">Prairie deer mouse</name>
    <dbReference type="NCBI Taxonomy" id="230844"/>
    <lineage>
        <taxon>Eukaryota</taxon>
        <taxon>Metazoa</taxon>
        <taxon>Chordata</taxon>
        <taxon>Craniata</taxon>
        <taxon>Vertebrata</taxon>
        <taxon>Euteleostomi</taxon>
        <taxon>Mammalia</taxon>
        <taxon>Eutheria</taxon>
        <taxon>Euarchontoglires</taxon>
        <taxon>Glires</taxon>
        <taxon>Rodentia</taxon>
        <taxon>Myomorpha</taxon>
        <taxon>Muroidea</taxon>
        <taxon>Cricetidae</taxon>
        <taxon>Neotominae</taxon>
        <taxon>Peromyscus</taxon>
    </lineage>
</organism>
<reference evidence="2" key="3">
    <citation type="submission" date="2025-09" db="UniProtKB">
        <authorList>
            <consortium name="Ensembl"/>
        </authorList>
    </citation>
    <scope>IDENTIFICATION</scope>
</reference>
<evidence type="ECO:0000313" key="2">
    <source>
        <dbReference type="Ensembl" id="ENSPEMP00000029992.1"/>
    </source>
</evidence>
<dbReference type="AlphaFoldDB" id="A0A8C8UEC2"/>
<evidence type="ECO:0000313" key="3">
    <source>
        <dbReference type="Proteomes" id="UP000694547"/>
    </source>
</evidence>
<reference evidence="2" key="2">
    <citation type="submission" date="2025-08" db="UniProtKB">
        <authorList>
            <consortium name="Ensembl"/>
        </authorList>
    </citation>
    <scope>IDENTIFICATION</scope>
</reference>
<sequence>MASQPKKRVGPLSGGNSSEQLAGPVASVSLRSGGGNAGPAQTTLSAAPPTVRVPATRQEPQEHTTHSKRGRSRPWGRAGGGRMEDGGGPCGMIMGGPVGQGQEGLVLVYT</sequence>
<reference evidence="2 3" key="1">
    <citation type="submission" date="2018-10" db="EMBL/GenBank/DDBJ databases">
        <title>Improved assembly of the deer mouse Peromyscus maniculatus genome.</title>
        <authorList>
            <person name="Lassance J.-M."/>
            <person name="Hoekstra H.E."/>
        </authorList>
    </citation>
    <scope>NUCLEOTIDE SEQUENCE [LARGE SCALE GENOMIC DNA]</scope>
</reference>
<feature type="compositionally biased region" description="Gly residues" evidence="1">
    <location>
        <begin position="77"/>
        <end position="99"/>
    </location>
</feature>
<accession>A0A8C8UEC2</accession>
<keyword evidence="3" id="KW-1185">Reference proteome</keyword>
<protein>
    <submittedName>
        <fullName evidence="2">Uncharacterized protein</fullName>
    </submittedName>
</protein>
<dbReference type="GeneTree" id="ENSGT01140000286834"/>
<evidence type="ECO:0000256" key="1">
    <source>
        <dbReference type="SAM" id="MobiDB-lite"/>
    </source>
</evidence>
<dbReference type="Ensembl" id="ENSPEMT00000039233.1">
    <property type="protein sequence ID" value="ENSPEMP00000029992.1"/>
    <property type="gene ID" value="ENSPEMG00000025755.1"/>
</dbReference>
<dbReference type="Proteomes" id="UP000694547">
    <property type="component" value="Chromosome X"/>
</dbReference>
<feature type="region of interest" description="Disordered" evidence="1">
    <location>
        <begin position="1"/>
        <end position="99"/>
    </location>
</feature>
<name>A0A8C8UEC2_PERMB</name>
<proteinExistence type="predicted"/>